<evidence type="ECO:0000259" key="1">
    <source>
        <dbReference type="PROSITE" id="PS51340"/>
    </source>
</evidence>
<dbReference type="PROSITE" id="PS51340">
    <property type="entry name" value="MOSC"/>
    <property type="match status" value="1"/>
</dbReference>
<dbReference type="SUPFAM" id="SSF50800">
    <property type="entry name" value="PK beta-barrel domain-like"/>
    <property type="match status" value="1"/>
</dbReference>
<dbReference type="GO" id="GO:0003824">
    <property type="term" value="F:catalytic activity"/>
    <property type="evidence" value="ECO:0007669"/>
    <property type="project" value="InterPro"/>
</dbReference>
<dbReference type="InterPro" id="IPR011037">
    <property type="entry name" value="Pyrv_Knase-like_insert_dom_sf"/>
</dbReference>
<reference evidence="2 3" key="1">
    <citation type="submission" date="2019-07" db="EMBL/GenBank/DDBJ databases">
        <title>Rhodococcus cavernicolus sp. nov., isolated from a cave.</title>
        <authorList>
            <person name="Lee S.D."/>
        </authorList>
    </citation>
    <scope>NUCLEOTIDE SEQUENCE [LARGE SCALE GENOMIC DNA]</scope>
    <source>
        <strain evidence="2 3">C1-24</strain>
    </source>
</reference>
<protein>
    <submittedName>
        <fullName evidence="2">MOSC domain-containing protein</fullName>
    </submittedName>
</protein>
<dbReference type="PANTHER" id="PTHR30212:SF2">
    <property type="entry name" value="PROTEIN YIIM"/>
    <property type="match status" value="1"/>
</dbReference>
<dbReference type="Proteomes" id="UP000322244">
    <property type="component" value="Unassembled WGS sequence"/>
</dbReference>
<dbReference type="RefSeq" id="WP_149431228.1">
    <property type="nucleotide sequence ID" value="NZ_VLNY01000007.1"/>
</dbReference>
<dbReference type="AlphaFoldDB" id="A0A5A7SBL6"/>
<proteinExistence type="predicted"/>
<dbReference type="EMBL" id="VLNY01000007">
    <property type="protein sequence ID" value="KAA0021865.1"/>
    <property type="molecule type" value="Genomic_DNA"/>
</dbReference>
<feature type="domain" description="MOSC" evidence="1">
    <location>
        <begin position="29"/>
        <end position="163"/>
    </location>
</feature>
<keyword evidence="3" id="KW-1185">Reference proteome</keyword>
<dbReference type="PANTHER" id="PTHR30212">
    <property type="entry name" value="PROTEIN YIIM"/>
    <property type="match status" value="1"/>
</dbReference>
<sequence>MSATVLAVCVVHADRYDSGRVGLTAIDKRPVDGPVRAAALGLDGDHVCNTVDHGGLDKAVYAYGDDEAARWADELGVPLHNGWFGENLRVAGLPVTDAVIGEIWRIGGAVLQVSGPRVPCGTFQRWSEQAHWVKRFTVRGDVGAYLRVLTEGSIAAGDTIDVVSIPDHGVTVRDLFRGTDRNRMRLLLSDEPSLCDYERARATKALDRVLR</sequence>
<dbReference type="GO" id="GO:0030170">
    <property type="term" value="F:pyridoxal phosphate binding"/>
    <property type="evidence" value="ECO:0007669"/>
    <property type="project" value="InterPro"/>
</dbReference>
<dbReference type="OrthoDB" id="9786134at2"/>
<evidence type="ECO:0000313" key="2">
    <source>
        <dbReference type="EMBL" id="KAA0021865.1"/>
    </source>
</evidence>
<evidence type="ECO:0000313" key="3">
    <source>
        <dbReference type="Proteomes" id="UP000322244"/>
    </source>
</evidence>
<dbReference type="InterPro" id="IPR052353">
    <property type="entry name" value="Benzoxazolinone_Detox_Enz"/>
</dbReference>
<dbReference type="GO" id="GO:0030151">
    <property type="term" value="F:molybdenum ion binding"/>
    <property type="evidence" value="ECO:0007669"/>
    <property type="project" value="InterPro"/>
</dbReference>
<accession>A0A5A7SBL6</accession>
<gene>
    <name evidence="2" type="ORF">FOY51_15830</name>
</gene>
<dbReference type="InterPro" id="IPR005302">
    <property type="entry name" value="MoCF_Sase_C"/>
</dbReference>
<dbReference type="Gene3D" id="2.40.33.20">
    <property type="entry name" value="PK beta-barrel domain-like"/>
    <property type="match status" value="1"/>
</dbReference>
<comment type="caution">
    <text evidence="2">The sequence shown here is derived from an EMBL/GenBank/DDBJ whole genome shotgun (WGS) entry which is preliminary data.</text>
</comment>
<name>A0A5A7SBL6_9NOCA</name>
<organism evidence="2 3">
    <name type="scientific">Antrihabitans cavernicola</name>
    <dbReference type="NCBI Taxonomy" id="2495913"/>
    <lineage>
        <taxon>Bacteria</taxon>
        <taxon>Bacillati</taxon>
        <taxon>Actinomycetota</taxon>
        <taxon>Actinomycetes</taxon>
        <taxon>Mycobacteriales</taxon>
        <taxon>Nocardiaceae</taxon>
        <taxon>Antrihabitans</taxon>
    </lineage>
</organism>
<dbReference type="Pfam" id="PF03473">
    <property type="entry name" value="MOSC"/>
    <property type="match status" value="1"/>
</dbReference>